<dbReference type="Gene3D" id="2.60.40.650">
    <property type="match status" value="1"/>
</dbReference>
<keyword evidence="7" id="KW-0349">Heme</keyword>
<dbReference type="SMART" id="SM01117">
    <property type="entry name" value="Cyt-b5"/>
    <property type="match status" value="1"/>
</dbReference>
<keyword evidence="15" id="KW-1015">Disulfide bond</keyword>
<evidence type="ECO:0000256" key="14">
    <source>
        <dbReference type="ARBA" id="ARBA00023063"/>
    </source>
</evidence>
<organism evidence="22 23">
    <name type="scientific">Mycena belliarum</name>
    <dbReference type="NCBI Taxonomy" id="1033014"/>
    <lineage>
        <taxon>Eukaryota</taxon>
        <taxon>Fungi</taxon>
        <taxon>Dikarya</taxon>
        <taxon>Basidiomycota</taxon>
        <taxon>Agaricomycotina</taxon>
        <taxon>Agaricomycetes</taxon>
        <taxon>Agaricomycetidae</taxon>
        <taxon>Agaricales</taxon>
        <taxon>Marasmiineae</taxon>
        <taxon>Mycenaceae</taxon>
        <taxon>Mycena</taxon>
    </lineage>
</organism>
<dbReference type="PROSITE" id="PS00191">
    <property type="entry name" value="CYTOCHROME_B5_1"/>
    <property type="match status" value="1"/>
</dbReference>
<dbReference type="GO" id="GO:0006790">
    <property type="term" value="P:sulfur compound metabolic process"/>
    <property type="evidence" value="ECO:0007669"/>
    <property type="project" value="TreeGrafter"/>
</dbReference>
<evidence type="ECO:0000259" key="20">
    <source>
        <dbReference type="PROSITE" id="PS50255"/>
    </source>
</evidence>
<dbReference type="PANTHER" id="PTHR19372">
    <property type="entry name" value="SULFITE REDUCTASE"/>
    <property type="match status" value="1"/>
</dbReference>
<dbReference type="GO" id="GO:0043546">
    <property type="term" value="F:molybdopterin cofactor binding"/>
    <property type="evidence" value="ECO:0007669"/>
    <property type="project" value="TreeGrafter"/>
</dbReference>
<evidence type="ECO:0000256" key="7">
    <source>
        <dbReference type="ARBA" id="ARBA00022617"/>
    </source>
</evidence>
<dbReference type="Pfam" id="PF00970">
    <property type="entry name" value="FAD_binding_6"/>
    <property type="match status" value="1"/>
</dbReference>
<dbReference type="EMBL" id="JARJCN010000006">
    <property type="protein sequence ID" value="KAJ7100226.1"/>
    <property type="molecule type" value="Genomic_DNA"/>
</dbReference>
<proteinExistence type="inferred from homology"/>
<dbReference type="Gene3D" id="3.10.120.10">
    <property type="entry name" value="Cytochrome b5-like heme/steroid binding domain"/>
    <property type="match status" value="1"/>
</dbReference>
<keyword evidence="9 18" id="KW-0479">Metal-binding</keyword>
<dbReference type="PRINTS" id="PR00406">
    <property type="entry name" value="CYTB5RDTASE"/>
</dbReference>
<gene>
    <name evidence="22" type="ORF">B0H15DRAFT_999322</name>
</gene>
<feature type="domain" description="FAD-binding FR-type" evidence="21">
    <location>
        <begin position="614"/>
        <end position="725"/>
    </location>
</feature>
<feature type="binding site" evidence="18">
    <location>
        <position position="157"/>
    </location>
    <ligand>
        <name>Mo-molybdopterin</name>
        <dbReference type="ChEBI" id="CHEBI:71302"/>
    </ligand>
    <ligandPart>
        <name>Mo</name>
        <dbReference type="ChEBI" id="CHEBI:28685"/>
    </ligandPart>
</feature>
<dbReference type="SUPFAM" id="SSF55856">
    <property type="entry name" value="Cytochrome b5-like heme/steroid binding domain"/>
    <property type="match status" value="1"/>
</dbReference>
<comment type="similarity">
    <text evidence="4 17">Belongs to the nitrate reductase family.</text>
</comment>
<dbReference type="InterPro" id="IPR017927">
    <property type="entry name" value="FAD-bd_FR_type"/>
</dbReference>
<evidence type="ECO:0000256" key="18">
    <source>
        <dbReference type="PIRSR" id="PIRSR000233-1"/>
    </source>
</evidence>
<dbReference type="InterPro" id="IPR001199">
    <property type="entry name" value="Cyt_B5-like_heme/steroid-bd"/>
</dbReference>
<keyword evidence="23" id="KW-1185">Reference proteome</keyword>
<keyword evidence="13" id="KW-0408">Iron</keyword>
<keyword evidence="8" id="KW-0285">Flavoprotein</keyword>
<dbReference type="Pfam" id="PF00174">
    <property type="entry name" value="Oxidored_molyb"/>
    <property type="match status" value="1"/>
</dbReference>
<dbReference type="Gene3D" id="3.40.50.80">
    <property type="entry name" value="Nucleotide-binding domain of ferredoxin-NADP reductase (FNR) module"/>
    <property type="match status" value="1"/>
</dbReference>
<dbReference type="InterPro" id="IPR001433">
    <property type="entry name" value="OxRdtase_FAD/NAD-bd"/>
</dbReference>
<dbReference type="GO" id="GO:0050464">
    <property type="term" value="F:nitrate reductase (NADPH) activity"/>
    <property type="evidence" value="ECO:0007669"/>
    <property type="project" value="UniProtKB-EC"/>
</dbReference>
<dbReference type="Pfam" id="PF00173">
    <property type="entry name" value="Cyt-b5"/>
    <property type="match status" value="1"/>
</dbReference>
<dbReference type="SUPFAM" id="SSF63380">
    <property type="entry name" value="Riboflavin synthase domain-like"/>
    <property type="match status" value="1"/>
</dbReference>
<dbReference type="PRINTS" id="PR00407">
    <property type="entry name" value="EUMOPTERIN"/>
</dbReference>
<keyword evidence="10" id="KW-0274">FAD</keyword>
<dbReference type="Pfam" id="PF03404">
    <property type="entry name" value="Mo-co_dimer"/>
    <property type="match status" value="1"/>
</dbReference>
<dbReference type="GO" id="GO:0020037">
    <property type="term" value="F:heme binding"/>
    <property type="evidence" value="ECO:0007669"/>
    <property type="project" value="InterPro"/>
</dbReference>
<dbReference type="FunFam" id="3.10.120.10:FF:000016">
    <property type="entry name" value="Nitrate reductase"/>
    <property type="match status" value="1"/>
</dbReference>
<dbReference type="GO" id="GO:0030151">
    <property type="term" value="F:molybdenum ion binding"/>
    <property type="evidence" value="ECO:0007669"/>
    <property type="project" value="InterPro"/>
</dbReference>
<dbReference type="PIRSF" id="PIRSF000233">
    <property type="entry name" value="Nitr_rd_NADH"/>
    <property type="match status" value="1"/>
</dbReference>
<feature type="region of interest" description="Disordered" evidence="19">
    <location>
        <begin position="1"/>
        <end position="56"/>
    </location>
</feature>
<evidence type="ECO:0000256" key="9">
    <source>
        <dbReference type="ARBA" id="ARBA00022723"/>
    </source>
</evidence>
<dbReference type="InterPro" id="IPR036374">
    <property type="entry name" value="OxRdtase_Mopterin-bd_sf"/>
</dbReference>
<dbReference type="SUPFAM" id="SSF56524">
    <property type="entry name" value="Oxidoreductase molybdopterin-binding domain"/>
    <property type="match status" value="1"/>
</dbReference>
<dbReference type="PRINTS" id="PR00363">
    <property type="entry name" value="CYTOCHROMEB5"/>
</dbReference>
<dbReference type="GO" id="GO:0006809">
    <property type="term" value="P:nitric oxide biosynthetic process"/>
    <property type="evidence" value="ECO:0007669"/>
    <property type="project" value="InterPro"/>
</dbReference>
<dbReference type="SUPFAM" id="SSF52343">
    <property type="entry name" value="Ferredoxin reductase-like, C-terminal NADP-linked domain"/>
    <property type="match status" value="1"/>
</dbReference>
<dbReference type="InterPro" id="IPR039261">
    <property type="entry name" value="FNR_nucleotide-bd"/>
</dbReference>
<dbReference type="InterPro" id="IPR005066">
    <property type="entry name" value="MoCF_OxRdtse_dimer"/>
</dbReference>
<keyword evidence="6 18" id="KW-0500">Molybdenum</keyword>
<keyword evidence="14 17" id="KW-0534">Nitrate assimilation</keyword>
<feature type="compositionally biased region" description="Polar residues" evidence="19">
    <location>
        <begin position="18"/>
        <end position="31"/>
    </location>
</feature>
<evidence type="ECO:0000256" key="15">
    <source>
        <dbReference type="ARBA" id="ARBA00023157"/>
    </source>
</evidence>
<dbReference type="InterPro" id="IPR008333">
    <property type="entry name" value="Cbr1-like_FAD-bd_dom"/>
</dbReference>
<dbReference type="AlphaFoldDB" id="A0AAD6XUA2"/>
<dbReference type="FunFam" id="3.90.420.10:FF:000005">
    <property type="entry name" value="Nitrate reductase"/>
    <property type="match status" value="1"/>
</dbReference>
<dbReference type="InterPro" id="IPR000572">
    <property type="entry name" value="OxRdtase_Mopterin-bd_dom"/>
</dbReference>
<dbReference type="PROSITE" id="PS50255">
    <property type="entry name" value="CYTOCHROME_B5_2"/>
    <property type="match status" value="1"/>
</dbReference>
<evidence type="ECO:0000256" key="1">
    <source>
        <dbReference type="ARBA" id="ARBA00001971"/>
    </source>
</evidence>
<dbReference type="PANTHER" id="PTHR19372:SF7">
    <property type="entry name" value="SULFITE OXIDASE, MITOCHONDRIAL"/>
    <property type="match status" value="1"/>
</dbReference>
<dbReference type="CDD" id="cd06183">
    <property type="entry name" value="cyt_b5_reduct_like"/>
    <property type="match status" value="1"/>
</dbReference>
<evidence type="ECO:0000256" key="19">
    <source>
        <dbReference type="SAM" id="MobiDB-lite"/>
    </source>
</evidence>
<evidence type="ECO:0000256" key="5">
    <source>
        <dbReference type="ARBA" id="ARBA00011738"/>
    </source>
</evidence>
<evidence type="ECO:0000256" key="16">
    <source>
        <dbReference type="ARBA" id="ARBA00049155"/>
    </source>
</evidence>
<feature type="domain" description="Cytochrome b5 heme-binding" evidence="20">
    <location>
        <begin position="513"/>
        <end position="588"/>
    </location>
</feature>
<comment type="caution">
    <text evidence="22">The sequence shown here is derived from an EMBL/GenBank/DDBJ whole genome shotgun (WGS) entry which is preliminary data.</text>
</comment>
<comment type="catalytic activity">
    <reaction evidence="16">
        <text>nitrite + NADP(+) + H2O = nitrate + NADPH + H(+)</text>
        <dbReference type="Rhea" id="RHEA:19061"/>
        <dbReference type="ChEBI" id="CHEBI:15377"/>
        <dbReference type="ChEBI" id="CHEBI:15378"/>
        <dbReference type="ChEBI" id="CHEBI:16301"/>
        <dbReference type="ChEBI" id="CHEBI:17632"/>
        <dbReference type="ChEBI" id="CHEBI:57783"/>
        <dbReference type="ChEBI" id="CHEBI:58349"/>
        <dbReference type="EC" id="1.7.1.3"/>
    </reaction>
</comment>
<dbReference type="InterPro" id="IPR018506">
    <property type="entry name" value="Cyt_B5_heme-BS"/>
</dbReference>
<name>A0AAD6XUA2_9AGAR</name>
<reference evidence="22" key="1">
    <citation type="submission" date="2023-03" db="EMBL/GenBank/DDBJ databases">
        <title>Massive genome expansion in bonnet fungi (Mycena s.s.) driven by repeated elements and novel gene families across ecological guilds.</title>
        <authorList>
            <consortium name="Lawrence Berkeley National Laboratory"/>
            <person name="Harder C.B."/>
            <person name="Miyauchi S."/>
            <person name="Viragh M."/>
            <person name="Kuo A."/>
            <person name="Thoen E."/>
            <person name="Andreopoulos B."/>
            <person name="Lu D."/>
            <person name="Skrede I."/>
            <person name="Drula E."/>
            <person name="Henrissat B."/>
            <person name="Morin E."/>
            <person name="Kohler A."/>
            <person name="Barry K."/>
            <person name="LaButti K."/>
            <person name="Morin E."/>
            <person name="Salamov A."/>
            <person name="Lipzen A."/>
            <person name="Mereny Z."/>
            <person name="Hegedus B."/>
            <person name="Baldrian P."/>
            <person name="Stursova M."/>
            <person name="Weitz H."/>
            <person name="Taylor A."/>
            <person name="Grigoriev I.V."/>
            <person name="Nagy L.G."/>
            <person name="Martin F."/>
            <person name="Kauserud H."/>
        </authorList>
    </citation>
    <scope>NUCLEOTIDE SEQUENCE</scope>
    <source>
        <strain evidence="22">CBHHK173m</strain>
    </source>
</reference>
<comment type="cofactor">
    <cofactor evidence="1">
        <name>heme</name>
        <dbReference type="ChEBI" id="CHEBI:30413"/>
    </cofactor>
</comment>
<comment type="cofactor">
    <cofactor evidence="2">
        <name>FAD</name>
        <dbReference type="ChEBI" id="CHEBI:57692"/>
    </cofactor>
</comment>
<keyword evidence="12" id="KW-0560">Oxidoreductase</keyword>
<dbReference type="InterPro" id="IPR008335">
    <property type="entry name" value="Mopterin_OxRdtase_euk"/>
</dbReference>
<dbReference type="SUPFAM" id="SSF81296">
    <property type="entry name" value="E set domains"/>
    <property type="match status" value="1"/>
</dbReference>
<evidence type="ECO:0000256" key="13">
    <source>
        <dbReference type="ARBA" id="ARBA00023004"/>
    </source>
</evidence>
<dbReference type="Gene3D" id="2.40.30.10">
    <property type="entry name" value="Translation factors"/>
    <property type="match status" value="1"/>
</dbReference>
<dbReference type="InterPro" id="IPR012137">
    <property type="entry name" value="Nitr_rd_NADH"/>
</dbReference>
<evidence type="ECO:0000256" key="6">
    <source>
        <dbReference type="ARBA" id="ARBA00022505"/>
    </source>
</evidence>
<evidence type="ECO:0000313" key="23">
    <source>
        <dbReference type="Proteomes" id="UP001222325"/>
    </source>
</evidence>
<dbReference type="Gene3D" id="3.90.420.10">
    <property type="entry name" value="Oxidoreductase, molybdopterin-binding domain"/>
    <property type="match status" value="1"/>
</dbReference>
<accession>A0AAD6XUA2</accession>
<evidence type="ECO:0000256" key="8">
    <source>
        <dbReference type="ARBA" id="ARBA00022630"/>
    </source>
</evidence>
<dbReference type="InterPro" id="IPR014756">
    <property type="entry name" value="Ig_E-set"/>
</dbReference>
<keyword evidence="11" id="KW-0521">NADP</keyword>
<comment type="function">
    <text evidence="3 17">Nitrate reductase is a key enzyme involved in the first step of nitrate assimilation in plants, fungi and bacteria.</text>
</comment>
<evidence type="ECO:0000256" key="17">
    <source>
        <dbReference type="PIRNR" id="PIRNR000233"/>
    </source>
</evidence>
<comment type="subunit">
    <text evidence="5">Homodimer.</text>
</comment>
<dbReference type="GO" id="GO:0008482">
    <property type="term" value="F:sulfite oxidase activity"/>
    <property type="evidence" value="ECO:0007669"/>
    <property type="project" value="TreeGrafter"/>
</dbReference>
<dbReference type="Proteomes" id="UP001222325">
    <property type="component" value="Unassembled WGS sequence"/>
</dbReference>
<evidence type="ECO:0000313" key="22">
    <source>
        <dbReference type="EMBL" id="KAJ7100226.1"/>
    </source>
</evidence>
<dbReference type="GO" id="GO:0042128">
    <property type="term" value="P:nitrate assimilation"/>
    <property type="evidence" value="ECO:0007669"/>
    <property type="project" value="UniProtKB-KW"/>
</dbReference>
<evidence type="ECO:0000256" key="12">
    <source>
        <dbReference type="ARBA" id="ARBA00023002"/>
    </source>
</evidence>
<evidence type="ECO:0000256" key="4">
    <source>
        <dbReference type="ARBA" id="ARBA00006253"/>
    </source>
</evidence>
<protein>
    <recommendedName>
        <fullName evidence="17">Nitrate reductase</fullName>
    </recommendedName>
</protein>
<comment type="cofactor">
    <cofactor evidence="18">
        <name>Mo-molybdopterin</name>
        <dbReference type="ChEBI" id="CHEBI:71302"/>
    </cofactor>
    <text evidence="18">Binds 1 Mo-molybdopterin (Mo-MPT) cofactor per subunit.</text>
</comment>
<evidence type="ECO:0000256" key="2">
    <source>
        <dbReference type="ARBA" id="ARBA00001974"/>
    </source>
</evidence>
<dbReference type="PROSITE" id="PS51384">
    <property type="entry name" value="FAD_FR"/>
    <property type="match status" value="1"/>
</dbReference>
<dbReference type="InterPro" id="IPR036400">
    <property type="entry name" value="Cyt_B5-like_heme/steroid_sf"/>
</dbReference>
<evidence type="ECO:0000256" key="11">
    <source>
        <dbReference type="ARBA" id="ARBA00022857"/>
    </source>
</evidence>
<evidence type="ECO:0000256" key="3">
    <source>
        <dbReference type="ARBA" id="ARBA00003838"/>
    </source>
</evidence>
<evidence type="ECO:0000256" key="10">
    <source>
        <dbReference type="ARBA" id="ARBA00022827"/>
    </source>
</evidence>
<dbReference type="Pfam" id="PF00175">
    <property type="entry name" value="NAD_binding_1"/>
    <property type="match status" value="1"/>
</dbReference>
<sequence length="866" mass="96973">MGVHSKHQQSAIDPPVSFESSAQTSLRSDTSPAERDEEGDREGPLVPPPSRAPTTILALDKNTPDAHVPRDPRLIRLTGTHPFNCEAPLTALMREGFLTSPELFFVRNHGPVPHVPDAAILDWEFTVDGLVDAPLRLTLRALLAEHEVHTYPITLVCAGNRRKEQNQVRKSNGFSWGPAGVSTALFTGVAMADVIRRARPQNRARYVCMEGADTLPNGHYGTCVKLSWVLDPNRGIMLAHEMNFQRLRPDHGRPLRAVIPGQIGGRSVKWLKRLIVTDAPSDNWYHIYDNRVLPTMVSPDVAANEPKWWTDERYAIYDLSPNSAIASPAHGETLSLVGAAESYCAKGYAYSGGGRRVTRVEVSLDQGGTWRLATVNYDEDKYRERDFHWRDTSFCWCLWTIDLPVQDIAAAKDLMVRCMDEGMCAQPRDMYWNVLGMMNNPWFRVAVHKEGDLVRFEHPTQPALMPGGWMERVKKAGGNLANGFWGERKADEEATGQVNGVVKEVRMTKRGLDRDITIEELQQHEEGTSPWFVVNGEVYDGTEFLQEHPGGAQSILGAAAADATDEFMAIHSEIAKAMMPDYHVGSLNDAGKKMLGAPQKYAQGYGQEVFLQPRTWSVGRLYAKTKISWDTRIFTYKLDHEEQILGLRTGQHLMIRLRDPVSREAIVRPYTPLSETDKKGFVDVLIKVYFGGETRKGGRMSTAMDSLPMGHEVEFKGPIGKFEYHGRGEYSLNGTKKPVKSFLMICGGSGVTPIYQVFREIMHDRQDSTTCVLLDCNRLEEDTLCQESLDALALEGQGKGTVFYTLTKGGEMWKGLRGRINKELIEEHFPHHEEAVALLCGPEGMVESVRGALRENGWRTEQVVIF</sequence>
<evidence type="ECO:0000259" key="21">
    <source>
        <dbReference type="PROSITE" id="PS51384"/>
    </source>
</evidence>
<dbReference type="InterPro" id="IPR017938">
    <property type="entry name" value="Riboflavin_synthase-like_b-brl"/>
</dbReference>